<proteinExistence type="inferred from homology"/>
<dbReference type="Pfam" id="PF22422">
    <property type="entry name" value="MGH1-like_GH"/>
    <property type="match status" value="1"/>
</dbReference>
<dbReference type="InterPro" id="IPR012341">
    <property type="entry name" value="6hp_glycosidase-like_sf"/>
</dbReference>
<dbReference type="GO" id="GO:0006487">
    <property type="term" value="P:protein N-linked glycosylation"/>
    <property type="evidence" value="ECO:0007669"/>
    <property type="project" value="TreeGrafter"/>
</dbReference>
<dbReference type="SUPFAM" id="SSF48208">
    <property type="entry name" value="Six-hairpin glycosidases"/>
    <property type="match status" value="1"/>
</dbReference>
<reference evidence="5" key="1">
    <citation type="submission" date="2022-03" db="EMBL/GenBank/DDBJ databases">
        <title>The complete genome sequence of a Methyloterrigena soli.</title>
        <authorList>
            <person name="Zi Z."/>
        </authorList>
    </citation>
    <scope>NUCLEOTIDE SEQUENCE</scope>
    <source>
        <strain evidence="5">M48</strain>
    </source>
</reference>
<protein>
    <submittedName>
        <fullName evidence="5">Alpha,alpha-trehalase</fullName>
    </submittedName>
</protein>
<evidence type="ECO:0000313" key="5">
    <source>
        <dbReference type="EMBL" id="MCI0127008.1"/>
    </source>
</evidence>
<dbReference type="InterPro" id="IPR008928">
    <property type="entry name" value="6-hairpin_glycosidase_sf"/>
</dbReference>
<evidence type="ECO:0000259" key="4">
    <source>
        <dbReference type="Pfam" id="PF22422"/>
    </source>
</evidence>
<dbReference type="InterPro" id="IPR004888">
    <property type="entry name" value="Glycoside_hydrolase_63"/>
</dbReference>
<dbReference type="Proteomes" id="UP001156140">
    <property type="component" value="Unassembled WGS sequence"/>
</dbReference>
<comment type="similarity">
    <text evidence="1">Belongs to the glycosyl hydrolase 63 family.</text>
</comment>
<dbReference type="AlphaFoldDB" id="A0AA41QMR8"/>
<dbReference type="InterPro" id="IPR054491">
    <property type="entry name" value="MGH1-like_GH"/>
</dbReference>
<feature type="domain" description="Mannosylglycerate hydrolase MGH1-like glycoside hydrolase" evidence="4">
    <location>
        <begin position="33"/>
        <end position="414"/>
    </location>
</feature>
<organism evidence="5 6">
    <name type="scientific">Paradevosia shaoguanensis</name>
    <dbReference type="NCBI Taxonomy" id="1335043"/>
    <lineage>
        <taxon>Bacteria</taxon>
        <taxon>Pseudomonadati</taxon>
        <taxon>Pseudomonadota</taxon>
        <taxon>Alphaproteobacteria</taxon>
        <taxon>Hyphomicrobiales</taxon>
        <taxon>Devosiaceae</taxon>
        <taxon>Paradevosia</taxon>
    </lineage>
</organism>
<dbReference type="PANTHER" id="PTHR10412">
    <property type="entry name" value="MANNOSYL-OLIGOSACCHARIDE GLUCOSIDASE"/>
    <property type="match status" value="1"/>
</dbReference>
<dbReference type="RefSeq" id="WP_281735680.1">
    <property type="nucleotide sequence ID" value="NZ_JAKETQ010000001.1"/>
</dbReference>
<evidence type="ECO:0000256" key="2">
    <source>
        <dbReference type="ARBA" id="ARBA00022801"/>
    </source>
</evidence>
<evidence type="ECO:0000256" key="1">
    <source>
        <dbReference type="ARBA" id="ARBA00010833"/>
    </source>
</evidence>
<dbReference type="GO" id="GO:0009311">
    <property type="term" value="P:oligosaccharide metabolic process"/>
    <property type="evidence" value="ECO:0007669"/>
    <property type="project" value="InterPro"/>
</dbReference>
<gene>
    <name evidence="5" type="ORF">ML536_09225</name>
</gene>
<accession>A0AA41QMR8</accession>
<evidence type="ECO:0000256" key="3">
    <source>
        <dbReference type="ARBA" id="ARBA00023295"/>
    </source>
</evidence>
<comment type="caution">
    <text evidence="5">The sequence shown here is derived from an EMBL/GenBank/DDBJ whole genome shotgun (WGS) entry which is preliminary data.</text>
</comment>
<sequence>MNAANPSQALEHAFAVLRENDRGTYTVPTKGLYPFQWNWDSCLTALGLAELDEDRAWTEIETLFAHQWPDGMIPHIVFHVPSDTYFPGPNVWGTNRPTPTSGITQPAVAGFAAKRLFDRAKDKAMAAARCRALLPKIDAWHRWFYENRDPHGEGLVAILHPWEAGRDNSVDWDEALAQVPTTGFAPYTRRDTDHANPAHRPTKAQYDAYMWLVEHFRALGWDNSRLHDASPFQVIDPAFNAILIRACTDLAALADELGEAEIAARNSAWAQRALPALDTLWSAESGRYLARNRVTDKLIDSQSIGGLLPVFAPIPAARCHAIAEHVQGLLKVLNYIVPSHDIGTAGFEPQRYWRGPVWLVTNYMIADGLRNASELAVADRIARSSLELITKSGFAEYYDPKTGEPLGGGRFTWTAAMVIEFLRAQEAELA</sequence>
<dbReference type="GO" id="GO:0004573">
    <property type="term" value="F:Glc3Man9GlcNAc2 oligosaccharide glucosidase activity"/>
    <property type="evidence" value="ECO:0007669"/>
    <property type="project" value="InterPro"/>
</dbReference>
<evidence type="ECO:0000313" key="6">
    <source>
        <dbReference type="Proteomes" id="UP001156140"/>
    </source>
</evidence>
<dbReference type="PANTHER" id="PTHR10412:SF11">
    <property type="entry name" value="MANNOSYL-OLIGOSACCHARIDE GLUCOSIDASE"/>
    <property type="match status" value="1"/>
</dbReference>
<keyword evidence="6" id="KW-1185">Reference proteome</keyword>
<dbReference type="Gene3D" id="1.50.10.10">
    <property type="match status" value="1"/>
</dbReference>
<keyword evidence="3" id="KW-0326">Glycosidase</keyword>
<keyword evidence="2" id="KW-0378">Hydrolase</keyword>
<name>A0AA41QMR8_9HYPH</name>
<dbReference type="EMBL" id="JALAZD010000001">
    <property type="protein sequence ID" value="MCI0127008.1"/>
    <property type="molecule type" value="Genomic_DNA"/>
</dbReference>